<organism evidence="2 3">
    <name type="scientific">Gluconobacter aidae</name>
    <dbReference type="NCBI Taxonomy" id="2662454"/>
    <lineage>
        <taxon>Bacteria</taxon>
        <taxon>Pseudomonadati</taxon>
        <taxon>Pseudomonadota</taxon>
        <taxon>Alphaproteobacteria</taxon>
        <taxon>Acetobacterales</taxon>
        <taxon>Acetobacteraceae</taxon>
        <taxon>Gluconobacter</taxon>
    </lineage>
</organism>
<dbReference type="GO" id="GO:0101006">
    <property type="term" value="F:protein histidine phosphatase activity"/>
    <property type="evidence" value="ECO:0007669"/>
    <property type="project" value="TreeGrafter"/>
</dbReference>
<accession>A0A7X1SRT4</accession>
<protein>
    <submittedName>
        <fullName evidence="2">Histidine phosphatase family protein</fullName>
    </submittedName>
</protein>
<dbReference type="InterPro" id="IPR029033">
    <property type="entry name" value="His_PPase_superfam"/>
</dbReference>
<feature type="binding site" evidence="1">
    <location>
        <position position="58"/>
    </location>
    <ligand>
        <name>substrate</name>
    </ligand>
</feature>
<dbReference type="GO" id="GO:0070297">
    <property type="term" value="P:regulation of phosphorelay signal transduction system"/>
    <property type="evidence" value="ECO:0007669"/>
    <property type="project" value="TreeGrafter"/>
</dbReference>
<dbReference type="EMBL" id="WIPH01000049">
    <property type="protein sequence ID" value="MQS00040.1"/>
    <property type="molecule type" value="Genomic_DNA"/>
</dbReference>
<name>A0A7X1SRT4_9PROT</name>
<dbReference type="PANTHER" id="PTHR48100">
    <property type="entry name" value="BROAD-SPECIFICITY PHOSPHATASE YOR283W-RELATED"/>
    <property type="match status" value="1"/>
</dbReference>
<proteinExistence type="predicted"/>
<dbReference type="SUPFAM" id="SSF53254">
    <property type="entry name" value="Phosphoglycerate mutase-like"/>
    <property type="match status" value="1"/>
</dbReference>
<evidence type="ECO:0000313" key="2">
    <source>
        <dbReference type="EMBL" id="MQS00040.1"/>
    </source>
</evidence>
<dbReference type="CDD" id="cd07067">
    <property type="entry name" value="HP_PGM_like"/>
    <property type="match status" value="1"/>
</dbReference>
<gene>
    <name evidence="2" type="ORF">GFJ39_12770</name>
</gene>
<dbReference type="AlphaFoldDB" id="A0A7X1SRT4"/>
<dbReference type="Gene3D" id="3.40.50.1240">
    <property type="entry name" value="Phosphoglycerate mutase-like"/>
    <property type="match status" value="1"/>
</dbReference>
<comment type="caution">
    <text evidence="2">The sequence shown here is derived from an EMBL/GenBank/DDBJ whole genome shotgun (WGS) entry which is preliminary data.</text>
</comment>
<reference evidence="2 3" key="1">
    <citation type="submission" date="2019-10" db="EMBL/GenBank/DDBJ databases">
        <title>Gluconobacter aidae sp. nov., a novel species of acetic acid bacteria isolated in Thailand.</title>
        <authorList>
            <person name="Yukphan P."/>
            <person name="Charoenyingcharoen P."/>
            <person name="Malimas S."/>
            <person name="Muramatsu Y."/>
            <person name="Nakagawa Y."/>
            <person name="Tanasupawat S."/>
            <person name="Yamada Y."/>
        </authorList>
    </citation>
    <scope>NUCLEOTIDE SEQUENCE [LARGE SCALE GENOMIC DNA]</scope>
    <source>
        <strain evidence="2 3">AC10</strain>
    </source>
</reference>
<keyword evidence="3" id="KW-1185">Reference proteome</keyword>
<evidence type="ECO:0000256" key="1">
    <source>
        <dbReference type="PIRSR" id="PIRSR613078-2"/>
    </source>
</evidence>
<feature type="binding site" evidence="1">
    <location>
        <begin position="21"/>
        <end position="22"/>
    </location>
    <ligand>
        <name>substrate</name>
    </ligand>
</feature>
<evidence type="ECO:0000313" key="3">
    <source>
        <dbReference type="Proteomes" id="UP000432209"/>
    </source>
</evidence>
<dbReference type="InterPro" id="IPR050275">
    <property type="entry name" value="PGM_Phosphatase"/>
</dbReference>
<dbReference type="RefSeq" id="WP_153431702.1">
    <property type="nucleotide sequence ID" value="NZ_WIPH01000049.1"/>
</dbReference>
<dbReference type="PANTHER" id="PTHR48100:SF15">
    <property type="entry name" value="SEDOHEPTULOSE 1,7-BISPHOSPHATASE"/>
    <property type="match status" value="1"/>
</dbReference>
<dbReference type="Proteomes" id="UP000432209">
    <property type="component" value="Unassembled WGS sequence"/>
</dbReference>
<dbReference type="Pfam" id="PF00300">
    <property type="entry name" value="His_Phos_1"/>
    <property type="match status" value="1"/>
</dbReference>
<dbReference type="SMART" id="SM00855">
    <property type="entry name" value="PGAM"/>
    <property type="match status" value="1"/>
</dbReference>
<sequence>MTTVWMVRHGETAWSLSGQHTGRTDIALTERGRRQAKALAPLLSRQVFTRVLCSPLARARETCSLAGFGTRAIVEPDLVEWDYGIYEGRTTAEIRHEEKGWSLWTADVAGGENLDDLQQRSARFVRQLLTHNGTVLLFAHAHILRCIAGVWIDNHAALGEHFYLEAASISVLDIRDDVRIITKFNMTIYDR</sequence>
<dbReference type="InterPro" id="IPR013078">
    <property type="entry name" value="His_Pase_superF_clade-1"/>
</dbReference>